<evidence type="ECO:0000256" key="4">
    <source>
        <dbReference type="ARBA" id="ARBA00022692"/>
    </source>
</evidence>
<feature type="transmembrane region" description="Helical" evidence="7">
    <location>
        <begin position="312"/>
        <end position="334"/>
    </location>
</feature>
<name>A0A1I4DHV9_9RHOB</name>
<feature type="transmembrane region" description="Helical" evidence="7">
    <location>
        <begin position="346"/>
        <end position="372"/>
    </location>
</feature>
<evidence type="ECO:0000256" key="6">
    <source>
        <dbReference type="ARBA" id="ARBA00023136"/>
    </source>
</evidence>
<feature type="transmembrane region" description="Helical" evidence="7">
    <location>
        <begin position="256"/>
        <end position="277"/>
    </location>
</feature>
<dbReference type="EMBL" id="FOSZ01000003">
    <property type="protein sequence ID" value="SFK92805.1"/>
    <property type="molecule type" value="Genomic_DNA"/>
</dbReference>
<feature type="transmembrane region" description="Helical" evidence="7">
    <location>
        <begin position="12"/>
        <end position="37"/>
    </location>
</feature>
<dbReference type="Gene3D" id="1.20.1250.20">
    <property type="entry name" value="MFS general substrate transporter like domains"/>
    <property type="match status" value="1"/>
</dbReference>
<keyword evidence="9" id="KW-1185">Reference proteome</keyword>
<dbReference type="PANTHER" id="PTHR23513:SF6">
    <property type="entry name" value="MAJOR FACILITATOR SUPERFAMILY ASSOCIATED DOMAIN-CONTAINING PROTEIN"/>
    <property type="match status" value="1"/>
</dbReference>
<dbReference type="PANTHER" id="PTHR23513">
    <property type="entry name" value="INTEGRAL MEMBRANE EFFLUX PROTEIN-RELATED"/>
    <property type="match status" value="1"/>
</dbReference>
<evidence type="ECO:0000256" key="2">
    <source>
        <dbReference type="ARBA" id="ARBA00022448"/>
    </source>
</evidence>
<dbReference type="InterPro" id="IPR010290">
    <property type="entry name" value="TM_effector"/>
</dbReference>
<feature type="transmembrane region" description="Helical" evidence="7">
    <location>
        <begin position="103"/>
        <end position="122"/>
    </location>
</feature>
<comment type="subcellular location">
    <subcellularLocation>
        <location evidence="1">Cell membrane</location>
        <topology evidence="1">Multi-pass membrane protein</topology>
    </subcellularLocation>
</comment>
<feature type="transmembrane region" description="Helical" evidence="7">
    <location>
        <begin position="43"/>
        <end position="64"/>
    </location>
</feature>
<evidence type="ECO:0000256" key="5">
    <source>
        <dbReference type="ARBA" id="ARBA00022989"/>
    </source>
</evidence>
<dbReference type="CDD" id="cd06173">
    <property type="entry name" value="MFS_MefA_like"/>
    <property type="match status" value="1"/>
</dbReference>
<feature type="transmembrane region" description="Helical" evidence="7">
    <location>
        <begin position="76"/>
        <end position="97"/>
    </location>
</feature>
<feature type="transmembrane region" description="Helical" evidence="7">
    <location>
        <begin position="134"/>
        <end position="154"/>
    </location>
</feature>
<dbReference type="SUPFAM" id="SSF103473">
    <property type="entry name" value="MFS general substrate transporter"/>
    <property type="match status" value="1"/>
</dbReference>
<keyword evidence="4 7" id="KW-0812">Transmembrane</keyword>
<proteinExistence type="predicted"/>
<keyword evidence="6 7" id="KW-0472">Membrane</keyword>
<protein>
    <submittedName>
        <fullName evidence="8">Predicted arabinose efflux permease, MFS family</fullName>
    </submittedName>
</protein>
<keyword evidence="3" id="KW-1003">Cell membrane</keyword>
<organism evidence="8 9">
    <name type="scientific">Shimia haliotis</name>
    <dbReference type="NCBI Taxonomy" id="1280847"/>
    <lineage>
        <taxon>Bacteria</taxon>
        <taxon>Pseudomonadati</taxon>
        <taxon>Pseudomonadota</taxon>
        <taxon>Alphaproteobacteria</taxon>
        <taxon>Rhodobacterales</taxon>
        <taxon>Roseobacteraceae</taxon>
    </lineage>
</organism>
<accession>A0A1I4DHV9</accession>
<evidence type="ECO:0000313" key="8">
    <source>
        <dbReference type="EMBL" id="SFK92805.1"/>
    </source>
</evidence>
<evidence type="ECO:0000256" key="3">
    <source>
        <dbReference type="ARBA" id="ARBA00022475"/>
    </source>
</evidence>
<feature type="transmembrane region" description="Helical" evidence="7">
    <location>
        <begin position="378"/>
        <end position="398"/>
    </location>
</feature>
<feature type="transmembrane region" description="Helical" evidence="7">
    <location>
        <begin position="289"/>
        <end position="306"/>
    </location>
</feature>
<dbReference type="RefSeq" id="WP_170846717.1">
    <property type="nucleotide sequence ID" value="NZ_FOSZ01000003.1"/>
</dbReference>
<evidence type="ECO:0000313" key="9">
    <source>
        <dbReference type="Proteomes" id="UP000198851"/>
    </source>
</evidence>
<dbReference type="GO" id="GO:0005886">
    <property type="term" value="C:plasma membrane"/>
    <property type="evidence" value="ECO:0007669"/>
    <property type="project" value="UniProtKB-SubCell"/>
</dbReference>
<evidence type="ECO:0000256" key="1">
    <source>
        <dbReference type="ARBA" id="ARBA00004651"/>
    </source>
</evidence>
<gene>
    <name evidence="8" type="ORF">SAMN04488036_103177</name>
</gene>
<reference evidence="9" key="1">
    <citation type="submission" date="2016-10" db="EMBL/GenBank/DDBJ databases">
        <authorList>
            <person name="Varghese N."/>
            <person name="Submissions S."/>
        </authorList>
    </citation>
    <scope>NUCLEOTIDE SEQUENCE [LARGE SCALE GENOMIC DNA]</scope>
    <source>
        <strain evidence="9">DSM 28453</strain>
    </source>
</reference>
<dbReference type="Proteomes" id="UP000198851">
    <property type="component" value="Unassembled WGS sequence"/>
</dbReference>
<keyword evidence="5 7" id="KW-1133">Transmembrane helix</keyword>
<dbReference type="InterPro" id="IPR036259">
    <property type="entry name" value="MFS_trans_sf"/>
</dbReference>
<dbReference type="Pfam" id="PF05977">
    <property type="entry name" value="MFS_3"/>
    <property type="match status" value="1"/>
</dbReference>
<evidence type="ECO:0000256" key="7">
    <source>
        <dbReference type="SAM" id="Phobius"/>
    </source>
</evidence>
<feature type="transmembrane region" description="Helical" evidence="7">
    <location>
        <begin position="160"/>
        <end position="184"/>
    </location>
</feature>
<sequence length="402" mass="42400">MNLGALKSSNFRAYVAGSAFGLLAIWMQRITVGWLAWDMTGSATLVGAVAFFMFAPSIVLSPLFGVWVDRMNVKRAVLVVQTLNAALSAALWLAVAADVATPFLLMCFSVLLGVVMAANHPVRMALTPRLVRREFVGSVVTIVAINFNIARMIGPAVGGVLIAQIGVAHTLLVQWLLFLPYLLVLSRLTLRPRRDTGSAQEPFFKALATGVRFVWQTLPVREAMFVAGVLAVVARGALEILPPLADGVFNRGASGLGLLMSVTGVGAILGGFSQALLPPQEPGRLPLSTRLAIVIGLVMVVALGAAQTWELALVVAAAMSFVTTVTAISTQTAIQLDLEDDMRGRVMSLWAVIAAGGSALGAGMMGILADAIGLQKALIFTGSFSTVLVGGYFALVWVRRGL</sequence>
<dbReference type="STRING" id="1280847.SAMN04488036_103177"/>
<keyword evidence="2" id="KW-0813">Transport</keyword>
<dbReference type="AlphaFoldDB" id="A0A1I4DHV9"/>